<gene>
    <name evidence="2" type="ordered locus">MTR_3g105975</name>
</gene>
<sequence length="91" mass="10573">MTLHFNNIKHIPTYSRVNKHIPLFSLIELPMYSQCLSSCKLRLCLRVLRGRKGKAKEEKGRKGREGRKERKPSPCLGVKKPIRKEDGELML</sequence>
<proteinExistence type="predicted"/>
<organism evidence="2 4">
    <name type="scientific">Medicago truncatula</name>
    <name type="common">Barrel medic</name>
    <name type="synonym">Medicago tribuloides</name>
    <dbReference type="NCBI Taxonomy" id="3880"/>
    <lineage>
        <taxon>Eukaryota</taxon>
        <taxon>Viridiplantae</taxon>
        <taxon>Streptophyta</taxon>
        <taxon>Embryophyta</taxon>
        <taxon>Tracheophyta</taxon>
        <taxon>Spermatophyta</taxon>
        <taxon>Magnoliopsida</taxon>
        <taxon>eudicotyledons</taxon>
        <taxon>Gunneridae</taxon>
        <taxon>Pentapetalae</taxon>
        <taxon>rosids</taxon>
        <taxon>fabids</taxon>
        <taxon>Fabales</taxon>
        <taxon>Fabaceae</taxon>
        <taxon>Papilionoideae</taxon>
        <taxon>50 kb inversion clade</taxon>
        <taxon>NPAAA clade</taxon>
        <taxon>Hologalegina</taxon>
        <taxon>IRL clade</taxon>
        <taxon>Trifolieae</taxon>
        <taxon>Medicago</taxon>
    </lineage>
</organism>
<dbReference type="EMBL" id="CM001219">
    <property type="protein sequence ID" value="KEH35899.1"/>
    <property type="molecule type" value="Genomic_DNA"/>
</dbReference>
<evidence type="ECO:0000313" key="3">
    <source>
        <dbReference type="EnsemblPlants" id="KEH35899"/>
    </source>
</evidence>
<dbReference type="Proteomes" id="UP000002051">
    <property type="component" value="Chromosome 3"/>
</dbReference>
<keyword evidence="4" id="KW-1185">Reference proteome</keyword>
<dbReference type="HOGENOM" id="CLU_2430392_0_0_1"/>
<dbReference type="EnsemblPlants" id="KEH35899">
    <property type="protein sequence ID" value="KEH35899"/>
    <property type="gene ID" value="MTR_3g105975"/>
</dbReference>
<evidence type="ECO:0000256" key="1">
    <source>
        <dbReference type="SAM" id="MobiDB-lite"/>
    </source>
</evidence>
<accession>A0A072V1N2</accession>
<reference evidence="2 4" key="1">
    <citation type="journal article" date="2011" name="Nature">
        <title>The Medicago genome provides insight into the evolution of rhizobial symbioses.</title>
        <authorList>
            <person name="Young N.D."/>
            <person name="Debelle F."/>
            <person name="Oldroyd G.E."/>
            <person name="Geurts R."/>
            <person name="Cannon S.B."/>
            <person name="Udvardi M.K."/>
            <person name="Benedito V.A."/>
            <person name="Mayer K.F."/>
            <person name="Gouzy J."/>
            <person name="Schoof H."/>
            <person name="Van de Peer Y."/>
            <person name="Proost S."/>
            <person name="Cook D.R."/>
            <person name="Meyers B.C."/>
            <person name="Spannagl M."/>
            <person name="Cheung F."/>
            <person name="De Mita S."/>
            <person name="Krishnakumar V."/>
            <person name="Gundlach H."/>
            <person name="Zhou S."/>
            <person name="Mudge J."/>
            <person name="Bharti A.K."/>
            <person name="Murray J.D."/>
            <person name="Naoumkina M.A."/>
            <person name="Rosen B."/>
            <person name="Silverstein K.A."/>
            <person name="Tang H."/>
            <person name="Rombauts S."/>
            <person name="Zhao P.X."/>
            <person name="Zhou P."/>
            <person name="Barbe V."/>
            <person name="Bardou P."/>
            <person name="Bechner M."/>
            <person name="Bellec A."/>
            <person name="Berger A."/>
            <person name="Berges H."/>
            <person name="Bidwell S."/>
            <person name="Bisseling T."/>
            <person name="Choisne N."/>
            <person name="Couloux A."/>
            <person name="Denny R."/>
            <person name="Deshpande S."/>
            <person name="Dai X."/>
            <person name="Doyle J.J."/>
            <person name="Dudez A.M."/>
            <person name="Farmer A.D."/>
            <person name="Fouteau S."/>
            <person name="Franken C."/>
            <person name="Gibelin C."/>
            <person name="Gish J."/>
            <person name="Goldstein S."/>
            <person name="Gonzalez A.J."/>
            <person name="Green P.J."/>
            <person name="Hallab A."/>
            <person name="Hartog M."/>
            <person name="Hua A."/>
            <person name="Humphray S.J."/>
            <person name="Jeong D.H."/>
            <person name="Jing Y."/>
            <person name="Jocker A."/>
            <person name="Kenton S.M."/>
            <person name="Kim D.J."/>
            <person name="Klee K."/>
            <person name="Lai H."/>
            <person name="Lang C."/>
            <person name="Lin S."/>
            <person name="Macmil S.L."/>
            <person name="Magdelenat G."/>
            <person name="Matthews L."/>
            <person name="McCorrison J."/>
            <person name="Monaghan E.L."/>
            <person name="Mun J.H."/>
            <person name="Najar F.Z."/>
            <person name="Nicholson C."/>
            <person name="Noirot C."/>
            <person name="O'Bleness M."/>
            <person name="Paule C.R."/>
            <person name="Poulain J."/>
            <person name="Prion F."/>
            <person name="Qin B."/>
            <person name="Qu C."/>
            <person name="Retzel E.F."/>
            <person name="Riddle C."/>
            <person name="Sallet E."/>
            <person name="Samain S."/>
            <person name="Samson N."/>
            <person name="Sanders I."/>
            <person name="Saurat O."/>
            <person name="Scarpelli C."/>
            <person name="Schiex T."/>
            <person name="Segurens B."/>
            <person name="Severin A.J."/>
            <person name="Sherrier D.J."/>
            <person name="Shi R."/>
            <person name="Sims S."/>
            <person name="Singer S.R."/>
            <person name="Sinharoy S."/>
            <person name="Sterck L."/>
            <person name="Viollet A."/>
            <person name="Wang B.B."/>
            <person name="Wang K."/>
            <person name="Wang M."/>
            <person name="Wang X."/>
            <person name="Warfsmann J."/>
            <person name="Weissenbach J."/>
            <person name="White D.D."/>
            <person name="White J.D."/>
            <person name="Wiley G.B."/>
            <person name="Wincker P."/>
            <person name="Xing Y."/>
            <person name="Yang L."/>
            <person name="Yao Z."/>
            <person name="Ying F."/>
            <person name="Zhai J."/>
            <person name="Zhou L."/>
            <person name="Zuber A."/>
            <person name="Denarie J."/>
            <person name="Dixon R.A."/>
            <person name="May G.D."/>
            <person name="Schwartz D.C."/>
            <person name="Rogers J."/>
            <person name="Quetier F."/>
            <person name="Town C.D."/>
            <person name="Roe B.A."/>
        </authorList>
    </citation>
    <scope>NUCLEOTIDE SEQUENCE [LARGE SCALE GENOMIC DNA]</scope>
    <source>
        <strain evidence="2">A17</strain>
        <strain evidence="3 4">cv. Jemalong A17</strain>
    </source>
</reference>
<reference evidence="3" key="3">
    <citation type="submission" date="2015-04" db="UniProtKB">
        <authorList>
            <consortium name="EnsemblPlants"/>
        </authorList>
    </citation>
    <scope>IDENTIFICATION</scope>
    <source>
        <strain evidence="3">cv. Jemalong A17</strain>
    </source>
</reference>
<evidence type="ECO:0000313" key="2">
    <source>
        <dbReference type="EMBL" id="KEH35899.1"/>
    </source>
</evidence>
<reference evidence="2 4" key="2">
    <citation type="journal article" date="2014" name="BMC Genomics">
        <title>An improved genome release (version Mt4.0) for the model legume Medicago truncatula.</title>
        <authorList>
            <person name="Tang H."/>
            <person name="Krishnakumar V."/>
            <person name="Bidwell S."/>
            <person name="Rosen B."/>
            <person name="Chan A."/>
            <person name="Zhou S."/>
            <person name="Gentzbittel L."/>
            <person name="Childs K.L."/>
            <person name="Yandell M."/>
            <person name="Gundlach H."/>
            <person name="Mayer K.F."/>
            <person name="Schwartz D.C."/>
            <person name="Town C.D."/>
        </authorList>
    </citation>
    <scope>GENOME REANNOTATION</scope>
    <source>
        <strain evidence="2">A17</strain>
        <strain evidence="3 4">cv. Jemalong A17</strain>
    </source>
</reference>
<feature type="region of interest" description="Disordered" evidence="1">
    <location>
        <begin position="51"/>
        <end position="80"/>
    </location>
</feature>
<name>A0A072V1N2_MEDTR</name>
<evidence type="ECO:0000313" key="4">
    <source>
        <dbReference type="Proteomes" id="UP000002051"/>
    </source>
</evidence>
<protein>
    <submittedName>
        <fullName evidence="2 3">Uncharacterized protein</fullName>
    </submittedName>
</protein>
<dbReference type="AlphaFoldDB" id="A0A072V1N2"/>